<keyword evidence="3" id="KW-1185">Reference proteome</keyword>
<evidence type="ECO:0000313" key="2">
    <source>
        <dbReference type="EMBL" id="MBE9404869.1"/>
    </source>
</evidence>
<sequence>MALISGCTPGPGEAVPLVEARNEVAALVEELQEAFTLGEEAEWSGPDREALAPGEDGSCRWRPGTWSTPLRLEESDPSWPDRRERVNEVLAEHGLGEVGDPEYTGGAAYGFETEGPAGGRLRIDSWRGESTIYLHGLAVEVEGACDESALTG</sequence>
<feature type="region of interest" description="Disordered" evidence="1">
    <location>
        <begin position="41"/>
        <end position="64"/>
    </location>
</feature>
<comment type="caution">
    <text evidence="2">The sequence shown here is derived from an EMBL/GenBank/DDBJ whole genome shotgun (WGS) entry which is preliminary data.</text>
</comment>
<dbReference type="EMBL" id="JADEYR010000015">
    <property type="protein sequence ID" value="MBE9404869.1"/>
    <property type="molecule type" value="Genomic_DNA"/>
</dbReference>
<organism evidence="2 3">
    <name type="scientific">Brachybacterium epidermidis</name>
    <dbReference type="NCBI Taxonomy" id="2781983"/>
    <lineage>
        <taxon>Bacteria</taxon>
        <taxon>Bacillati</taxon>
        <taxon>Actinomycetota</taxon>
        <taxon>Actinomycetes</taxon>
        <taxon>Micrococcales</taxon>
        <taxon>Dermabacteraceae</taxon>
        <taxon>Brachybacterium</taxon>
    </lineage>
</organism>
<evidence type="ECO:0000313" key="3">
    <source>
        <dbReference type="Proteomes" id="UP000644727"/>
    </source>
</evidence>
<protein>
    <recommendedName>
        <fullName evidence="4">Lipoprotein</fullName>
    </recommendedName>
</protein>
<evidence type="ECO:0000256" key="1">
    <source>
        <dbReference type="SAM" id="MobiDB-lite"/>
    </source>
</evidence>
<evidence type="ECO:0008006" key="4">
    <source>
        <dbReference type="Google" id="ProtNLM"/>
    </source>
</evidence>
<name>A0ABR9W341_9MICO</name>
<accession>A0ABR9W341</accession>
<dbReference type="Proteomes" id="UP000644727">
    <property type="component" value="Unassembled WGS sequence"/>
</dbReference>
<proteinExistence type="predicted"/>
<dbReference type="RefSeq" id="WP_193866611.1">
    <property type="nucleotide sequence ID" value="NZ_JADEYR010000015.1"/>
</dbReference>
<gene>
    <name evidence="2" type="ORF">IOE58_11985</name>
</gene>
<reference evidence="2 3" key="1">
    <citation type="submission" date="2020-10" db="EMBL/GenBank/DDBJ databases">
        <title>Draft genome and description of Brachybacterium epidermidis sp nov.</title>
        <authorList>
            <person name="Boxberger M."/>
            <person name="La Scola B."/>
        </authorList>
    </citation>
    <scope>NUCLEOTIDE SEQUENCE [LARGE SCALE GENOMIC DNA]</scope>
    <source>
        <strain evidence="2 3">Marseille-Q2903</strain>
    </source>
</reference>